<keyword evidence="2" id="KW-0472">Membrane</keyword>
<evidence type="ECO:0000313" key="4">
    <source>
        <dbReference type="Proteomes" id="UP000279968"/>
    </source>
</evidence>
<dbReference type="RefSeq" id="WP_120780888.1">
    <property type="nucleotide sequence ID" value="NZ_JBHLUP010000001.1"/>
</dbReference>
<feature type="compositionally biased region" description="Basic residues" evidence="1">
    <location>
        <begin position="628"/>
        <end position="637"/>
    </location>
</feature>
<name>A0A3B0A2V3_9ACTN</name>
<protein>
    <submittedName>
        <fullName evidence="3">Uncharacterized protein</fullName>
    </submittedName>
</protein>
<feature type="transmembrane region" description="Helical" evidence="2">
    <location>
        <begin position="149"/>
        <end position="172"/>
    </location>
</feature>
<feature type="compositionally biased region" description="Basic residues" evidence="1">
    <location>
        <begin position="984"/>
        <end position="995"/>
    </location>
</feature>
<feature type="transmembrane region" description="Helical" evidence="2">
    <location>
        <begin position="52"/>
        <end position="74"/>
    </location>
</feature>
<gene>
    <name evidence="3" type="ORF">D7193_19165</name>
</gene>
<keyword evidence="4" id="KW-1185">Reference proteome</keyword>
<evidence type="ECO:0000313" key="3">
    <source>
        <dbReference type="EMBL" id="RKN54649.1"/>
    </source>
</evidence>
<feature type="compositionally biased region" description="Basic and acidic residues" evidence="1">
    <location>
        <begin position="387"/>
        <end position="397"/>
    </location>
</feature>
<reference evidence="3 4" key="1">
    <citation type="journal article" date="2015" name="Int. J. Syst. Evol. Microbiol.">
        <title>Micromonospora costi sp. nov., isolated from a leaf of Costus speciosus.</title>
        <authorList>
            <person name="Thawai C."/>
        </authorList>
    </citation>
    <scope>NUCLEOTIDE SEQUENCE [LARGE SCALE GENOMIC DNA]</scope>
    <source>
        <strain evidence="3 4">CS1-12</strain>
    </source>
</reference>
<dbReference type="OrthoDB" id="3331620at2"/>
<feature type="compositionally biased region" description="Low complexity" evidence="1">
    <location>
        <begin position="690"/>
        <end position="725"/>
    </location>
</feature>
<feature type="compositionally biased region" description="Basic residues" evidence="1">
    <location>
        <begin position="929"/>
        <end position="940"/>
    </location>
</feature>
<feature type="compositionally biased region" description="Low complexity" evidence="1">
    <location>
        <begin position="638"/>
        <end position="672"/>
    </location>
</feature>
<keyword evidence="2" id="KW-1133">Transmembrane helix</keyword>
<accession>A0A3B0A2V3</accession>
<feature type="transmembrane region" description="Helical" evidence="2">
    <location>
        <begin position="222"/>
        <end position="244"/>
    </location>
</feature>
<feature type="compositionally biased region" description="Low complexity" evidence="1">
    <location>
        <begin position="605"/>
        <end position="627"/>
    </location>
</feature>
<dbReference type="Proteomes" id="UP000279968">
    <property type="component" value="Unassembled WGS sequence"/>
</dbReference>
<sequence>MAFRTWGRLLLTALGVSVLAGAGQLGIAYGFGIVRLTGAFTGATVNQWPAQLVWVGWFSANAAVVGAVLTERLARRDGPPATTGRQLAVGAVAALGASTVAPLCMQPARAAELVSVDPVFAVGICAVLGAIVGAGAAIAVLLNPPLGWNVAAVAGAVWLLALVSALPSLGASGPLRSVRLGVLEPTWLDADAAQRLSLLLLPIVALLAGAASAGLARRRGHVPLVSGATGVAGPVLAAFAYLTAGPGDAVDRYQTTPYYGALIAVAAGALGAAAAALLRWPAGTRSAGAHAIEPSDILRPLPAGPALPTSAATTAAATSADRPDEDRAEPAGADVAARSGGTVPATGAVRSGGSARGGVGGSGGVGRSGAPAHWDWPEAGTHTAHRSSADPARRPLTDDLPTAPLTVTSTLGRPVERTAPATEPASATEPAPATEPVSAAERLGPGADRGPIAEQPGQGVETASGTARVAGAHASAPALSGELAETRRADPDSAGRGADGSPSSVMPQSHIHASEASSPEQVAAPQPVDQGSTLDPRRLTDNGEPDPQPATDAGTTPRPRRRSTRPAGSAAASTPSPASGTPTSTGPASGTGPAESAGDPKTGNPKAADAPEQAGAPEEGAESAPAPKARRARKARSTSKPAALSDSTADATSGGTAHAASTAAEAADRGTAPTTGSAKRASAASAQPIGADPAAHGPADGAATAGRATTGGRVRTAGRARTAAGEPQVDGEPTGTPAPAADDVTSRRDTRPTADRQPSARRETEPQRPAGAPTRGLPATAADAPTHGLAAQPAPQDPATATAPTHGLPAQPALPDHARPAWPVPSRPAPVGDEVAREATGVPASGEEPPPRARHRAPLPDLNRAASWEALATARRAGPQSTGPRHTAQDAPLEATASAGPATEAAAADTSAEGSAEDQSGADQSAGRGRGRLGLFRRNRSREATGSDAESEPLAAQDEEYVDWVTGLGRSVADNEPEQENGRRSLRSSGRHHRD</sequence>
<feature type="transmembrane region" description="Helical" evidence="2">
    <location>
        <begin position="256"/>
        <end position="278"/>
    </location>
</feature>
<feature type="transmembrane region" description="Helical" evidence="2">
    <location>
        <begin position="192"/>
        <end position="215"/>
    </location>
</feature>
<feature type="transmembrane region" description="Helical" evidence="2">
    <location>
        <begin position="120"/>
        <end position="142"/>
    </location>
</feature>
<dbReference type="AlphaFoldDB" id="A0A3B0A2V3"/>
<feature type="region of interest" description="Disordered" evidence="1">
    <location>
        <begin position="300"/>
        <end position="995"/>
    </location>
</feature>
<proteinExistence type="predicted"/>
<comment type="caution">
    <text evidence="3">The sequence shown here is derived from an EMBL/GenBank/DDBJ whole genome shotgun (WGS) entry which is preliminary data.</text>
</comment>
<feature type="compositionally biased region" description="Low complexity" evidence="1">
    <location>
        <begin position="418"/>
        <end position="441"/>
    </location>
</feature>
<organism evidence="3 4">
    <name type="scientific">Micromonospora costi</name>
    <dbReference type="NCBI Taxonomy" id="1530042"/>
    <lineage>
        <taxon>Bacteria</taxon>
        <taxon>Bacillati</taxon>
        <taxon>Actinomycetota</taxon>
        <taxon>Actinomycetes</taxon>
        <taxon>Micromonosporales</taxon>
        <taxon>Micromonosporaceae</taxon>
        <taxon>Micromonospora</taxon>
    </lineage>
</organism>
<feature type="compositionally biased region" description="Basic and acidic residues" evidence="1">
    <location>
        <begin position="484"/>
        <end position="493"/>
    </location>
</feature>
<dbReference type="EMBL" id="RBAN01000003">
    <property type="protein sequence ID" value="RKN54649.1"/>
    <property type="molecule type" value="Genomic_DNA"/>
</dbReference>
<feature type="compositionally biased region" description="Low complexity" evidence="1">
    <location>
        <begin position="565"/>
        <end position="594"/>
    </location>
</feature>
<feature type="compositionally biased region" description="Low complexity" evidence="1">
    <location>
        <begin position="790"/>
        <end position="805"/>
    </location>
</feature>
<feature type="compositionally biased region" description="Gly residues" evidence="1">
    <location>
        <begin position="354"/>
        <end position="367"/>
    </location>
</feature>
<feature type="compositionally biased region" description="Basic and acidic residues" evidence="1">
    <location>
        <begin position="744"/>
        <end position="766"/>
    </location>
</feature>
<feature type="compositionally biased region" description="Low complexity" evidence="1">
    <location>
        <begin position="300"/>
        <end position="320"/>
    </location>
</feature>
<feature type="compositionally biased region" description="Low complexity" evidence="1">
    <location>
        <begin position="894"/>
        <end position="918"/>
    </location>
</feature>
<evidence type="ECO:0000256" key="1">
    <source>
        <dbReference type="SAM" id="MobiDB-lite"/>
    </source>
</evidence>
<keyword evidence="2" id="KW-0812">Transmembrane</keyword>
<evidence type="ECO:0000256" key="2">
    <source>
        <dbReference type="SAM" id="Phobius"/>
    </source>
</evidence>